<organism evidence="2 3">
    <name type="scientific">Geranomyces variabilis</name>
    <dbReference type="NCBI Taxonomy" id="109894"/>
    <lineage>
        <taxon>Eukaryota</taxon>
        <taxon>Fungi</taxon>
        <taxon>Fungi incertae sedis</taxon>
        <taxon>Chytridiomycota</taxon>
        <taxon>Chytridiomycota incertae sedis</taxon>
        <taxon>Chytridiomycetes</taxon>
        <taxon>Spizellomycetales</taxon>
        <taxon>Powellomycetaceae</taxon>
        <taxon>Geranomyces</taxon>
    </lineage>
</organism>
<dbReference type="Proteomes" id="UP001212152">
    <property type="component" value="Unassembled WGS sequence"/>
</dbReference>
<reference evidence="2" key="1">
    <citation type="submission" date="2020-05" db="EMBL/GenBank/DDBJ databases">
        <title>Phylogenomic resolution of chytrid fungi.</title>
        <authorList>
            <person name="Stajich J.E."/>
            <person name="Amses K."/>
            <person name="Simmons R."/>
            <person name="Seto K."/>
            <person name="Myers J."/>
            <person name="Bonds A."/>
            <person name="Quandt C.A."/>
            <person name="Barry K."/>
            <person name="Liu P."/>
            <person name="Grigoriev I."/>
            <person name="Longcore J.E."/>
            <person name="James T.Y."/>
        </authorList>
    </citation>
    <scope>NUCLEOTIDE SEQUENCE</scope>
    <source>
        <strain evidence="2">JEL0379</strain>
    </source>
</reference>
<feature type="region of interest" description="Disordered" evidence="1">
    <location>
        <begin position="226"/>
        <end position="255"/>
    </location>
</feature>
<gene>
    <name evidence="2" type="ORF">HDU87_000495</name>
</gene>
<feature type="compositionally biased region" description="Polar residues" evidence="1">
    <location>
        <begin position="246"/>
        <end position="255"/>
    </location>
</feature>
<name>A0AAD5TCW9_9FUNG</name>
<accession>A0AAD5TCW9</accession>
<evidence type="ECO:0000313" key="2">
    <source>
        <dbReference type="EMBL" id="KAJ3170029.1"/>
    </source>
</evidence>
<feature type="compositionally biased region" description="Acidic residues" evidence="1">
    <location>
        <begin position="226"/>
        <end position="236"/>
    </location>
</feature>
<dbReference type="EMBL" id="JADGJQ010000101">
    <property type="protein sequence ID" value="KAJ3170029.1"/>
    <property type="molecule type" value="Genomic_DNA"/>
</dbReference>
<protein>
    <recommendedName>
        <fullName evidence="4">Zinc finger ZPR1-type domain-containing protein</fullName>
    </recommendedName>
</protein>
<sequence length="255" mass="28459">MGIPVATPADPAFSKLSHQETSRIIDEIEKAYALMGVEWLPVDNIANLLCNELGYEDIPEFEEAMGGPFIELLDTLPDVHTQTDEQGILRFRVEPEPDQKDWVPRTLVINVTDRAQLWNVLLKSPYASVEIPEMEFAIQRNGAKRVDSLYNHIGNAIFELGAHVRTVPLTRDHNDKIVDCIGSLNELLDVPMPWTCCVLDPSGISRFSDMSGVEIEPGIRQFAYDLQEDEEEEEIPGEPAADESAVPSSEENAAE</sequence>
<evidence type="ECO:0000256" key="1">
    <source>
        <dbReference type="SAM" id="MobiDB-lite"/>
    </source>
</evidence>
<dbReference type="Gene3D" id="2.60.120.1040">
    <property type="entry name" value="ZPR1, A/B domain"/>
    <property type="match status" value="1"/>
</dbReference>
<keyword evidence="3" id="KW-1185">Reference proteome</keyword>
<dbReference type="AlphaFoldDB" id="A0AAD5TCW9"/>
<evidence type="ECO:0008006" key="4">
    <source>
        <dbReference type="Google" id="ProtNLM"/>
    </source>
</evidence>
<dbReference type="InterPro" id="IPR042451">
    <property type="entry name" value="ZPR1_A/B_dom"/>
</dbReference>
<comment type="caution">
    <text evidence="2">The sequence shown here is derived from an EMBL/GenBank/DDBJ whole genome shotgun (WGS) entry which is preliminary data.</text>
</comment>
<evidence type="ECO:0000313" key="3">
    <source>
        <dbReference type="Proteomes" id="UP001212152"/>
    </source>
</evidence>
<proteinExistence type="predicted"/>